<name>A0A6H5IFN7_9HYME</name>
<dbReference type="EMBL" id="CADCXV010000739">
    <property type="protein sequence ID" value="CAB0034280.1"/>
    <property type="molecule type" value="Genomic_DNA"/>
</dbReference>
<dbReference type="AlphaFoldDB" id="A0A6H5IFN7"/>
<dbReference type="OrthoDB" id="161570at2759"/>
<evidence type="ECO:0008006" key="4">
    <source>
        <dbReference type="Google" id="ProtNLM"/>
    </source>
</evidence>
<sequence length="312" mass="34996">MPVAQNIGLDEAKPKQISDSIEVEIIDKSNIVYLPGLKLEVKDFNNDVWPSATVIDVDAQDVLIRFDDMATGPNEWISMDSSRLKMTTQPPDEQKPSRCELFGHEKNSKDTKQKSETVVKEELQETETSSQNADVIQTPEPAKVDVKTETQTLAETPEEVGILPELEELLDRLFASVPAGCVEMRVSGFVGVIDIESILKSCGKNAKTALRKRSFWSKLELVLSYLYFTSRKLCDGPIIDFFKISPAFFGQVLQSTGRVVQNDQRFSGGDQSCLNSLSEYQGTGTYANAHQCKAMRRSRRLQQIDIFTRFVL</sequence>
<feature type="region of interest" description="Disordered" evidence="1">
    <location>
        <begin position="82"/>
        <end position="134"/>
    </location>
</feature>
<accession>A0A6H5IFN7</accession>
<feature type="compositionally biased region" description="Basic and acidic residues" evidence="1">
    <location>
        <begin position="92"/>
        <end position="123"/>
    </location>
</feature>
<dbReference type="Gene3D" id="2.30.30.140">
    <property type="match status" value="1"/>
</dbReference>
<gene>
    <name evidence="2" type="ORF">TBRA_LOCUS6178</name>
</gene>
<organism evidence="2 3">
    <name type="scientific">Trichogramma brassicae</name>
    <dbReference type="NCBI Taxonomy" id="86971"/>
    <lineage>
        <taxon>Eukaryota</taxon>
        <taxon>Metazoa</taxon>
        <taxon>Ecdysozoa</taxon>
        <taxon>Arthropoda</taxon>
        <taxon>Hexapoda</taxon>
        <taxon>Insecta</taxon>
        <taxon>Pterygota</taxon>
        <taxon>Neoptera</taxon>
        <taxon>Endopterygota</taxon>
        <taxon>Hymenoptera</taxon>
        <taxon>Apocrita</taxon>
        <taxon>Proctotrupomorpha</taxon>
        <taxon>Chalcidoidea</taxon>
        <taxon>Trichogrammatidae</taxon>
        <taxon>Trichogramma</taxon>
    </lineage>
</organism>
<evidence type="ECO:0000313" key="2">
    <source>
        <dbReference type="EMBL" id="CAB0034280.1"/>
    </source>
</evidence>
<keyword evidence="3" id="KW-1185">Reference proteome</keyword>
<protein>
    <recommendedName>
        <fullName evidence="4">Tudor domain-containing protein</fullName>
    </recommendedName>
</protein>
<reference evidence="2 3" key="1">
    <citation type="submission" date="2020-02" db="EMBL/GenBank/DDBJ databases">
        <authorList>
            <person name="Ferguson B K."/>
        </authorList>
    </citation>
    <scope>NUCLEOTIDE SEQUENCE [LARGE SCALE GENOMIC DNA]</scope>
</reference>
<feature type="compositionally biased region" description="Polar residues" evidence="1">
    <location>
        <begin position="82"/>
        <end position="91"/>
    </location>
</feature>
<dbReference type="SUPFAM" id="SSF63748">
    <property type="entry name" value="Tudor/PWWP/MBT"/>
    <property type="match status" value="1"/>
</dbReference>
<proteinExistence type="predicted"/>
<dbReference type="Proteomes" id="UP000479190">
    <property type="component" value="Unassembled WGS sequence"/>
</dbReference>
<evidence type="ECO:0000256" key="1">
    <source>
        <dbReference type="SAM" id="MobiDB-lite"/>
    </source>
</evidence>
<evidence type="ECO:0000313" key="3">
    <source>
        <dbReference type="Proteomes" id="UP000479190"/>
    </source>
</evidence>